<dbReference type="PANTHER" id="PTHR43618">
    <property type="entry name" value="7-ALPHA-HYDROXYSTEROID DEHYDROGENASE"/>
    <property type="match status" value="1"/>
</dbReference>
<evidence type="ECO:0000256" key="3">
    <source>
        <dbReference type="ARBA" id="ARBA00023002"/>
    </source>
</evidence>
<dbReference type="OrthoDB" id="37659at2759"/>
<evidence type="ECO:0000313" key="5">
    <source>
        <dbReference type="EMBL" id="CAF9922458.1"/>
    </source>
</evidence>
<keyword evidence="6" id="KW-1185">Reference proteome</keyword>
<evidence type="ECO:0000256" key="4">
    <source>
        <dbReference type="RuleBase" id="RU000363"/>
    </source>
</evidence>
<dbReference type="PANTHER" id="PTHR43618:SF13">
    <property type="entry name" value="CHAIN DEHYDROGENASE, PUTATIVE (AFU_ORTHOLOGUE AFUA_1G17650)-RELATED"/>
    <property type="match status" value="1"/>
</dbReference>
<dbReference type="SUPFAM" id="SSF51735">
    <property type="entry name" value="NAD(P)-binding Rossmann-fold domains"/>
    <property type="match status" value="2"/>
</dbReference>
<dbReference type="AlphaFoldDB" id="A0A8H3FDL1"/>
<dbReference type="EMBL" id="CAJPDR010000155">
    <property type="protein sequence ID" value="CAF9922458.1"/>
    <property type="molecule type" value="Genomic_DNA"/>
</dbReference>
<dbReference type="InterPro" id="IPR002347">
    <property type="entry name" value="SDR_fam"/>
</dbReference>
<reference evidence="5" key="1">
    <citation type="submission" date="2021-03" db="EMBL/GenBank/DDBJ databases">
        <authorList>
            <person name="Tagirdzhanova G."/>
        </authorList>
    </citation>
    <scope>NUCLEOTIDE SEQUENCE</scope>
</reference>
<dbReference type="PRINTS" id="PR00081">
    <property type="entry name" value="GDHRDH"/>
</dbReference>
<dbReference type="CDD" id="cd05233">
    <property type="entry name" value="SDR_c"/>
    <property type="match status" value="1"/>
</dbReference>
<gene>
    <name evidence="5" type="ORF">ALECFALPRED_002092</name>
</gene>
<evidence type="ECO:0000256" key="2">
    <source>
        <dbReference type="ARBA" id="ARBA00022857"/>
    </source>
</evidence>
<accession>A0A8H3FDL1</accession>
<proteinExistence type="inferred from homology"/>
<dbReference type="Gene3D" id="3.40.50.720">
    <property type="entry name" value="NAD(P)-binding Rossmann-like Domain"/>
    <property type="match status" value="2"/>
</dbReference>
<keyword evidence="3" id="KW-0560">Oxidoreductase</keyword>
<dbReference type="Proteomes" id="UP000664203">
    <property type="component" value="Unassembled WGS sequence"/>
</dbReference>
<comment type="similarity">
    <text evidence="1 4">Belongs to the short-chain dehydrogenases/reductases (SDR) family.</text>
</comment>
<sequence>MGNTAEIFALVELTNSSKFDILINNAGVWWPLRDCIEETDEQWDIMIAVNGKGCATAMREAIKQMTKQPIAEPGPRGRIVNISSAAGIIDIGREAMLRQEERLLLIKDLSRSFPASANDHEKRFTLIKADLEKRAKFVRPVEETVAIMGRPDVVSNGFGMKFSNFADLDAGVEEADRDRCFNLNVKSHLFLIHVAKEYLDETEGAFVTTASLAGV</sequence>
<evidence type="ECO:0000313" key="6">
    <source>
        <dbReference type="Proteomes" id="UP000664203"/>
    </source>
</evidence>
<dbReference type="InterPro" id="IPR036291">
    <property type="entry name" value="NAD(P)-bd_dom_sf"/>
</dbReference>
<protein>
    <submittedName>
        <fullName evidence="5">Uncharacterized protein</fullName>
    </submittedName>
</protein>
<dbReference type="PRINTS" id="PR00080">
    <property type="entry name" value="SDRFAMILY"/>
</dbReference>
<name>A0A8H3FDL1_9LECA</name>
<organism evidence="5 6">
    <name type="scientific">Alectoria fallacina</name>
    <dbReference type="NCBI Taxonomy" id="1903189"/>
    <lineage>
        <taxon>Eukaryota</taxon>
        <taxon>Fungi</taxon>
        <taxon>Dikarya</taxon>
        <taxon>Ascomycota</taxon>
        <taxon>Pezizomycotina</taxon>
        <taxon>Lecanoromycetes</taxon>
        <taxon>OSLEUM clade</taxon>
        <taxon>Lecanoromycetidae</taxon>
        <taxon>Lecanorales</taxon>
        <taxon>Lecanorineae</taxon>
        <taxon>Parmeliaceae</taxon>
        <taxon>Alectoria</taxon>
    </lineage>
</organism>
<dbReference type="Pfam" id="PF00106">
    <property type="entry name" value="adh_short"/>
    <property type="match status" value="2"/>
</dbReference>
<dbReference type="InterPro" id="IPR052178">
    <property type="entry name" value="Sec_Metab_Biosynth_SDR"/>
</dbReference>
<comment type="caution">
    <text evidence="5">The sequence shown here is derived from an EMBL/GenBank/DDBJ whole genome shotgun (WGS) entry which is preliminary data.</text>
</comment>
<keyword evidence="2" id="KW-0521">NADP</keyword>
<dbReference type="GO" id="GO:0016491">
    <property type="term" value="F:oxidoreductase activity"/>
    <property type="evidence" value="ECO:0007669"/>
    <property type="project" value="UniProtKB-KW"/>
</dbReference>
<evidence type="ECO:0000256" key="1">
    <source>
        <dbReference type="ARBA" id="ARBA00006484"/>
    </source>
</evidence>